<keyword evidence="1" id="KW-0472">Membrane</keyword>
<protein>
    <submittedName>
        <fullName evidence="2">DUF2905 family protein</fullName>
    </submittedName>
</protein>
<keyword evidence="1" id="KW-1133">Transmembrane helix</keyword>
<dbReference type="InterPro" id="IPR021320">
    <property type="entry name" value="DUF2905"/>
</dbReference>
<evidence type="ECO:0000313" key="2">
    <source>
        <dbReference type="EMBL" id="MZP30949.1"/>
    </source>
</evidence>
<evidence type="ECO:0000256" key="1">
    <source>
        <dbReference type="SAM" id="Phobius"/>
    </source>
</evidence>
<sequence length="74" mass="8170">MIDGGSFGKWLMVAGAGLLLLGGLFWLLSQFVSLGRLPGDISWQKGNFSFHFPLASSLLISLLLTILLNLFFRR</sequence>
<evidence type="ECO:0000313" key="3">
    <source>
        <dbReference type="Proteomes" id="UP000463470"/>
    </source>
</evidence>
<proteinExistence type="predicted"/>
<reference evidence="2 3" key="1">
    <citation type="submission" date="2020-01" db="EMBL/GenBank/DDBJ databases">
        <title>Whole-genome sequence of Heliobacterium undosum DSM 13378.</title>
        <authorList>
            <person name="Kyndt J.A."/>
            <person name="Meyer T.E."/>
        </authorList>
    </citation>
    <scope>NUCLEOTIDE SEQUENCE [LARGE SCALE GENOMIC DNA]</scope>
    <source>
        <strain evidence="2 3">DSM 13378</strain>
    </source>
</reference>
<dbReference type="AlphaFoldDB" id="A0A845L6R2"/>
<organism evidence="2 3">
    <name type="scientific">Heliomicrobium undosum</name>
    <dbReference type="NCBI Taxonomy" id="121734"/>
    <lineage>
        <taxon>Bacteria</taxon>
        <taxon>Bacillati</taxon>
        <taxon>Bacillota</taxon>
        <taxon>Clostridia</taxon>
        <taxon>Eubacteriales</taxon>
        <taxon>Heliobacteriaceae</taxon>
        <taxon>Heliomicrobium</taxon>
    </lineage>
</organism>
<gene>
    <name evidence="2" type="ORF">GTO91_14625</name>
</gene>
<comment type="caution">
    <text evidence="2">The sequence shown here is derived from an EMBL/GenBank/DDBJ whole genome shotgun (WGS) entry which is preliminary data.</text>
</comment>
<accession>A0A845L6R2</accession>
<dbReference type="Pfam" id="PF11146">
    <property type="entry name" value="DUF2905"/>
    <property type="match status" value="1"/>
</dbReference>
<feature type="transmembrane region" description="Helical" evidence="1">
    <location>
        <begin position="7"/>
        <end position="28"/>
    </location>
</feature>
<keyword evidence="3" id="KW-1185">Reference proteome</keyword>
<dbReference type="EMBL" id="WXEY01000022">
    <property type="protein sequence ID" value="MZP30949.1"/>
    <property type="molecule type" value="Genomic_DNA"/>
</dbReference>
<dbReference type="PANTHER" id="PTHR36443">
    <property type="entry name" value="BSR5223 PROTEIN"/>
    <property type="match status" value="1"/>
</dbReference>
<keyword evidence="1" id="KW-0812">Transmembrane</keyword>
<feature type="transmembrane region" description="Helical" evidence="1">
    <location>
        <begin position="48"/>
        <end position="72"/>
    </location>
</feature>
<dbReference type="Proteomes" id="UP000463470">
    <property type="component" value="Unassembled WGS sequence"/>
</dbReference>
<dbReference type="RefSeq" id="WP_161259469.1">
    <property type="nucleotide sequence ID" value="NZ_WXEY01000022.1"/>
</dbReference>
<dbReference type="PANTHER" id="PTHR36443:SF1">
    <property type="entry name" value="BSR5223 PROTEIN"/>
    <property type="match status" value="1"/>
</dbReference>
<name>A0A845L6R2_9FIRM</name>